<proteinExistence type="predicted"/>
<evidence type="ECO:0000313" key="2">
    <source>
        <dbReference type="Proteomes" id="UP000828390"/>
    </source>
</evidence>
<dbReference type="EMBL" id="JAIWYP010000004">
    <property type="protein sequence ID" value="KAH3839403.1"/>
    <property type="molecule type" value="Genomic_DNA"/>
</dbReference>
<gene>
    <name evidence="1" type="ORF">DPMN_112833</name>
</gene>
<organism evidence="1 2">
    <name type="scientific">Dreissena polymorpha</name>
    <name type="common">Zebra mussel</name>
    <name type="synonym">Mytilus polymorpha</name>
    <dbReference type="NCBI Taxonomy" id="45954"/>
    <lineage>
        <taxon>Eukaryota</taxon>
        <taxon>Metazoa</taxon>
        <taxon>Spiralia</taxon>
        <taxon>Lophotrochozoa</taxon>
        <taxon>Mollusca</taxon>
        <taxon>Bivalvia</taxon>
        <taxon>Autobranchia</taxon>
        <taxon>Heteroconchia</taxon>
        <taxon>Euheterodonta</taxon>
        <taxon>Imparidentia</taxon>
        <taxon>Neoheterodontei</taxon>
        <taxon>Myida</taxon>
        <taxon>Dreissenoidea</taxon>
        <taxon>Dreissenidae</taxon>
        <taxon>Dreissena</taxon>
    </lineage>
</organism>
<reference evidence="1" key="1">
    <citation type="journal article" date="2019" name="bioRxiv">
        <title>The Genome of the Zebra Mussel, Dreissena polymorpha: A Resource for Invasive Species Research.</title>
        <authorList>
            <person name="McCartney M.A."/>
            <person name="Auch B."/>
            <person name="Kono T."/>
            <person name="Mallez S."/>
            <person name="Zhang Y."/>
            <person name="Obille A."/>
            <person name="Becker A."/>
            <person name="Abrahante J.E."/>
            <person name="Garbe J."/>
            <person name="Badalamenti J.P."/>
            <person name="Herman A."/>
            <person name="Mangelson H."/>
            <person name="Liachko I."/>
            <person name="Sullivan S."/>
            <person name="Sone E.D."/>
            <person name="Koren S."/>
            <person name="Silverstein K.A.T."/>
            <person name="Beckman K.B."/>
            <person name="Gohl D.M."/>
        </authorList>
    </citation>
    <scope>NUCLEOTIDE SEQUENCE</scope>
    <source>
        <strain evidence="1">Duluth1</strain>
        <tissue evidence="1">Whole animal</tissue>
    </source>
</reference>
<reference evidence="1" key="2">
    <citation type="submission" date="2020-11" db="EMBL/GenBank/DDBJ databases">
        <authorList>
            <person name="McCartney M.A."/>
            <person name="Auch B."/>
            <person name="Kono T."/>
            <person name="Mallez S."/>
            <person name="Becker A."/>
            <person name="Gohl D.M."/>
            <person name="Silverstein K.A.T."/>
            <person name="Koren S."/>
            <person name="Bechman K.B."/>
            <person name="Herman A."/>
            <person name="Abrahante J.E."/>
            <person name="Garbe J."/>
        </authorList>
    </citation>
    <scope>NUCLEOTIDE SEQUENCE</scope>
    <source>
        <strain evidence="1">Duluth1</strain>
        <tissue evidence="1">Whole animal</tissue>
    </source>
</reference>
<keyword evidence="2" id="KW-1185">Reference proteome</keyword>
<name>A0A9D4KH43_DREPO</name>
<sequence>MKVRNKSERFAKSNKKQTPIDNVVFDNNYSFTELCDGYLCENDSRKSYSHLINDVKRVSRSGWGMEED</sequence>
<accession>A0A9D4KH43</accession>
<protein>
    <submittedName>
        <fullName evidence="1">Uncharacterized protein</fullName>
    </submittedName>
</protein>
<evidence type="ECO:0000313" key="1">
    <source>
        <dbReference type="EMBL" id="KAH3839403.1"/>
    </source>
</evidence>
<dbReference type="Proteomes" id="UP000828390">
    <property type="component" value="Unassembled WGS sequence"/>
</dbReference>
<comment type="caution">
    <text evidence="1">The sequence shown here is derived from an EMBL/GenBank/DDBJ whole genome shotgun (WGS) entry which is preliminary data.</text>
</comment>
<dbReference type="AlphaFoldDB" id="A0A9D4KH43"/>